<sequence length="304" mass="35345">MRNNTTDFKKELLQQKSWIRMGIAGIVLCGAMVTYAVFSGTDGSKQQRMRINELEKRNAQVEAEGNAYLSKIKHQNDRILDLKDDILRLEKKLNVKEAELTTHDQTLDMKQGSIRSLESRISELKDDKYRMQRNIDENNRVIQDMSQRSKEQNELLKQTQEQLKDVQEQLQSIQGKHLQALKEQKMAEQSEQSTQEALRNQKTLYSNLMQELATTRANLNIATLQANDKDLQLQLAQQKELQKQQLQYKEKELQTQANTDLYKLISVTSIVLVIALIIFVVFALQKSDNDFLLFNRSQRKDEVT</sequence>
<evidence type="ECO:0000313" key="4">
    <source>
        <dbReference type="Proteomes" id="UP000179797"/>
    </source>
</evidence>
<feature type="coiled-coil region" evidence="1">
    <location>
        <begin position="221"/>
        <end position="256"/>
    </location>
</feature>
<comment type="caution">
    <text evidence="3">The sequence shown here is derived from an EMBL/GenBank/DDBJ whole genome shotgun (WGS) entry which is preliminary data.</text>
</comment>
<organism evidence="3 4">
    <name type="scientific">Flammeovirga pacifica</name>
    <dbReference type="NCBI Taxonomy" id="915059"/>
    <lineage>
        <taxon>Bacteria</taxon>
        <taxon>Pseudomonadati</taxon>
        <taxon>Bacteroidota</taxon>
        <taxon>Cytophagia</taxon>
        <taxon>Cytophagales</taxon>
        <taxon>Flammeovirgaceae</taxon>
        <taxon>Flammeovirga</taxon>
    </lineage>
</organism>
<accession>A0A1S1Z335</accession>
<dbReference type="EMBL" id="JRYR02000001">
    <property type="protein sequence ID" value="OHX67689.1"/>
    <property type="molecule type" value="Genomic_DNA"/>
</dbReference>
<keyword evidence="2" id="KW-0472">Membrane</keyword>
<evidence type="ECO:0000256" key="2">
    <source>
        <dbReference type="SAM" id="Phobius"/>
    </source>
</evidence>
<keyword evidence="4" id="KW-1185">Reference proteome</keyword>
<dbReference type="OrthoDB" id="978029at2"/>
<feature type="transmembrane region" description="Helical" evidence="2">
    <location>
        <begin position="18"/>
        <end position="38"/>
    </location>
</feature>
<gene>
    <name evidence="3" type="ORF">NH26_15685</name>
</gene>
<dbReference type="AlphaFoldDB" id="A0A1S1Z335"/>
<keyword evidence="2" id="KW-0812">Transmembrane</keyword>
<dbReference type="STRING" id="915059.NH26_15685"/>
<dbReference type="Proteomes" id="UP000179797">
    <property type="component" value="Unassembled WGS sequence"/>
</dbReference>
<dbReference type="Gene3D" id="1.20.5.340">
    <property type="match status" value="1"/>
</dbReference>
<evidence type="ECO:0000313" key="3">
    <source>
        <dbReference type="EMBL" id="OHX67689.1"/>
    </source>
</evidence>
<keyword evidence="2" id="KW-1133">Transmembrane helix</keyword>
<name>A0A1S1Z335_FLAPC</name>
<evidence type="ECO:0000256" key="1">
    <source>
        <dbReference type="SAM" id="Coils"/>
    </source>
</evidence>
<protein>
    <submittedName>
        <fullName evidence="3">Uncharacterized protein</fullName>
    </submittedName>
</protein>
<proteinExistence type="predicted"/>
<keyword evidence="1" id="KW-0175">Coiled coil</keyword>
<feature type="transmembrane region" description="Helical" evidence="2">
    <location>
        <begin position="261"/>
        <end position="284"/>
    </location>
</feature>
<dbReference type="RefSeq" id="WP_044228290.1">
    <property type="nucleotide sequence ID" value="NZ_JRYR02000001.1"/>
</dbReference>
<feature type="coiled-coil region" evidence="1">
    <location>
        <begin position="44"/>
        <end position="183"/>
    </location>
</feature>
<reference evidence="3 4" key="1">
    <citation type="journal article" date="2012" name="Int. J. Syst. Evol. Microbiol.">
        <title>Flammeovirga pacifica sp. nov., isolated from deep-sea sediment.</title>
        <authorList>
            <person name="Xu H."/>
            <person name="Fu Y."/>
            <person name="Yang N."/>
            <person name="Ding Z."/>
            <person name="Lai Q."/>
            <person name="Zeng R."/>
        </authorList>
    </citation>
    <scope>NUCLEOTIDE SEQUENCE [LARGE SCALE GENOMIC DNA]</scope>
    <source>
        <strain evidence="4">DSM 24597 / LMG 26175 / WPAGA1</strain>
    </source>
</reference>